<gene>
    <name evidence="2" type="ORF">NQ318_022727</name>
</gene>
<evidence type="ECO:0000313" key="3">
    <source>
        <dbReference type="Proteomes" id="UP001162162"/>
    </source>
</evidence>
<dbReference type="EMBL" id="JAPWTK010000468">
    <property type="protein sequence ID" value="KAJ8939797.1"/>
    <property type="molecule type" value="Genomic_DNA"/>
</dbReference>
<organism evidence="2 3">
    <name type="scientific">Aromia moschata</name>
    <dbReference type="NCBI Taxonomy" id="1265417"/>
    <lineage>
        <taxon>Eukaryota</taxon>
        <taxon>Metazoa</taxon>
        <taxon>Ecdysozoa</taxon>
        <taxon>Arthropoda</taxon>
        <taxon>Hexapoda</taxon>
        <taxon>Insecta</taxon>
        <taxon>Pterygota</taxon>
        <taxon>Neoptera</taxon>
        <taxon>Endopterygota</taxon>
        <taxon>Coleoptera</taxon>
        <taxon>Polyphaga</taxon>
        <taxon>Cucujiformia</taxon>
        <taxon>Chrysomeloidea</taxon>
        <taxon>Cerambycidae</taxon>
        <taxon>Cerambycinae</taxon>
        <taxon>Callichromatini</taxon>
        <taxon>Aromia</taxon>
    </lineage>
</organism>
<name>A0AAV8XLM2_9CUCU</name>
<dbReference type="AlphaFoldDB" id="A0AAV8XLM2"/>
<dbReference type="PANTHER" id="PTHR46060:SF1">
    <property type="entry name" value="MARINER MOS1 TRANSPOSASE-LIKE PROTEIN"/>
    <property type="match status" value="1"/>
</dbReference>
<evidence type="ECO:0000256" key="1">
    <source>
        <dbReference type="SAM" id="SignalP"/>
    </source>
</evidence>
<keyword evidence="3" id="KW-1185">Reference proteome</keyword>
<protein>
    <submittedName>
        <fullName evidence="2">Uncharacterized protein</fullName>
    </submittedName>
</protein>
<feature type="chain" id="PRO_5043485384" evidence="1">
    <location>
        <begin position="29"/>
        <end position="189"/>
    </location>
</feature>
<sequence length="189" mass="21422">MTRCGAFLRVSASFSIALTKALVTGTSGFPIIAVSLDLEERETTENYPRPGRPSTSKTNENIQKIGKLIREDRRLSIQGLAEIIGIDKECVRQILYHSFNMRKVCAIMVPKLLTLEQKELRMNICVDILNNTNTDPGLLDMVTLKGTRFESVEAVKAKATEVLNQMTEVDFQDCFQQWKSRVGRCRDRH</sequence>
<accession>A0AAV8XLM2</accession>
<feature type="signal peptide" evidence="1">
    <location>
        <begin position="1"/>
        <end position="28"/>
    </location>
</feature>
<dbReference type="PANTHER" id="PTHR46060">
    <property type="entry name" value="MARINER MOS1 TRANSPOSASE-LIKE PROTEIN"/>
    <property type="match status" value="1"/>
</dbReference>
<proteinExistence type="predicted"/>
<dbReference type="Proteomes" id="UP001162162">
    <property type="component" value="Unassembled WGS sequence"/>
</dbReference>
<comment type="caution">
    <text evidence="2">The sequence shown here is derived from an EMBL/GenBank/DDBJ whole genome shotgun (WGS) entry which is preliminary data.</text>
</comment>
<dbReference type="InterPro" id="IPR052709">
    <property type="entry name" value="Transposase-MT_Hybrid"/>
</dbReference>
<reference evidence="2" key="1">
    <citation type="journal article" date="2023" name="Insect Mol. Biol.">
        <title>Genome sequencing provides insights into the evolution of gene families encoding plant cell wall-degrading enzymes in longhorned beetles.</title>
        <authorList>
            <person name="Shin N.R."/>
            <person name="Okamura Y."/>
            <person name="Kirsch R."/>
            <person name="Pauchet Y."/>
        </authorList>
    </citation>
    <scope>NUCLEOTIDE SEQUENCE</scope>
    <source>
        <strain evidence="2">AMC_N1</strain>
    </source>
</reference>
<evidence type="ECO:0000313" key="2">
    <source>
        <dbReference type="EMBL" id="KAJ8939797.1"/>
    </source>
</evidence>
<keyword evidence="1" id="KW-0732">Signal</keyword>